<feature type="region of interest" description="Disordered" evidence="1">
    <location>
        <begin position="1365"/>
        <end position="1384"/>
    </location>
</feature>
<name>A0A1D1YAW1_9ARAE</name>
<protein>
    <submittedName>
        <fullName evidence="3">Uncharacterized protein</fullName>
    </submittedName>
</protein>
<accession>A0A1D1YAW1</accession>
<organism evidence="3">
    <name type="scientific">Anthurium amnicola</name>
    <dbReference type="NCBI Taxonomy" id="1678845"/>
    <lineage>
        <taxon>Eukaryota</taxon>
        <taxon>Viridiplantae</taxon>
        <taxon>Streptophyta</taxon>
        <taxon>Embryophyta</taxon>
        <taxon>Tracheophyta</taxon>
        <taxon>Spermatophyta</taxon>
        <taxon>Magnoliopsida</taxon>
        <taxon>Liliopsida</taxon>
        <taxon>Araceae</taxon>
        <taxon>Pothoideae</taxon>
        <taxon>Potheae</taxon>
        <taxon>Anthurium</taxon>
    </lineage>
</organism>
<evidence type="ECO:0000313" key="2">
    <source>
        <dbReference type="EMBL" id="JAT44806.1"/>
    </source>
</evidence>
<dbReference type="EMBL" id="GDJX01016171">
    <property type="protein sequence ID" value="JAT51765.1"/>
    <property type="molecule type" value="Transcribed_RNA"/>
</dbReference>
<proteinExistence type="predicted"/>
<sequence length="1384" mass="156514">MVAVPNSFCGPQFLSPYSNSSCCLWGSSFSNRGDVSPFLLKLPSFRPQAAPGGRGLRVLSCLRRHPKRRNSLREKLLARQNQVRKVLEVTAPNLRQGNAQPGLNLQTQREYSESNTIAADTRPIHGGFPLALNQDGTNDAKAEVDLGKRELISSKSVLWNTLENWVEQHKKDSEFWGIGSVPIFTVYKDSDGNVIRVSLNEDEIIRRSQVETWSLQPKEFRDDFMDVNAKISRARIIAKEIESGEYKLSKNTTIAKIVVEGSKSSYFIDRLHSLNFGGKTRLKFSPQMVFPVLFSCFVFWSMKRLVVTNDGMELTKEEKEMLRRKLTSRMGGDKVEKGSVEVLKNIPELPVGFDQRPSLDKNELMKAIKAKSSIEGSITSNLGNHFNVNDENFRDHVREIREMVKQVHELERADQEQVEKRGSESDAEDKLQVTKSNANLETHSTVNGSYYIDVPDNSIVAEDTEIMNFAGVKDSTVGSPSNIPCGVSRKTTSHNGFIESETMDNPVRETVGSVNEMPAKVSADHSNSEDSFRDLDLDVLKNKETELAQGSNKGKNIDSSVMRDGERTEFDLTCSDKPSSVGKNSIRKKPKIIVSVKEAREYLGRRYTSSIDKLQSNPKTQGIREPVGLLADESPNSINERMEAVRHPNLDVTVCAKDNNLACGSHSHVVLDHLLNATDQKNIDEPSCTTAITGLSSMDVETCETECPDGTSLDHVEDKVLQTEAITSVVQFFKEEEVAKLEGTDYARNLCKPDSSDVRDEEQHSLEQEVKGPKVCNDVNDVTIRALNHEDSCTATGRNKLLAHSSSELTPVPTSMVKLSADLEMEEDNDDVDSKILHKANESVNLRPSASHDEAALQGGGLERKHGTNSLPDPYAEFSLESNDVDCHTEVKQVQGEKSWVEKNLQQFDPIIQKIGVGFRENYMAAREKRQEQKMISAKVDEMSLEDEELEWMNDDTLREIVLKVRENELAGREPFHLMDVDEQSTFFKGLEWKAEKENKRLSALHELIHSKIENIDYGMDGISLDDPLDKIMPRWKGPPISEDPKFLNNFVKHQQVIFESKMEKSPTTGDTQGNLQKSDSDTLPPSSPNHSMGKLSRDSDSNPKTVIECSDGSSRAGKMLGKEHWEHTKKWSREFLELYNTETDPEIKSIMRDMGKDLDKWITEKEIQDVADLMTRIPKRKRRYIEKKLDKLKRQIEMFGHQAVVSKYREYSEEKEEDHLWWLDLSFILCIELYRIEDDVPKIGFYSLEMAEDLELNPKQHHVIAFKDAGDSKNFCYIIQAHLDMLGNGSAFVVARPPKDAFREAKANGFNVTVLRKGELKLNIDLTLEEVEEEIIEIGSKMYHDKIMRERSIDMGALMKGVFSADKSSKRKSKRVPKKPIVR</sequence>
<evidence type="ECO:0000313" key="3">
    <source>
        <dbReference type="EMBL" id="JAT51765.1"/>
    </source>
</evidence>
<feature type="compositionally biased region" description="Polar residues" evidence="1">
    <location>
        <begin position="1066"/>
        <end position="1091"/>
    </location>
</feature>
<dbReference type="PANTHER" id="PTHR34962:SF1">
    <property type="entry name" value="EMBRYO DEFECTIVE 1703-RELATED"/>
    <property type="match status" value="1"/>
</dbReference>
<dbReference type="EMBL" id="GDJX01023130">
    <property type="protein sequence ID" value="JAT44806.1"/>
    <property type="molecule type" value="Transcribed_RNA"/>
</dbReference>
<dbReference type="PANTHER" id="PTHR34962">
    <property type="entry name" value="EMBRYO DEFECTIVE 1703-RELATED"/>
    <property type="match status" value="1"/>
</dbReference>
<gene>
    <name evidence="3" type="ORF">g.104258</name>
    <name evidence="2" type="ORF">g.104260</name>
</gene>
<feature type="compositionally biased region" description="Basic residues" evidence="1">
    <location>
        <begin position="1370"/>
        <end position="1384"/>
    </location>
</feature>
<reference evidence="3" key="1">
    <citation type="submission" date="2015-07" db="EMBL/GenBank/DDBJ databases">
        <title>Transcriptome Assembly of Anthurium amnicola.</title>
        <authorList>
            <person name="Suzuki J."/>
        </authorList>
    </citation>
    <scope>NUCLEOTIDE SEQUENCE</scope>
</reference>
<feature type="region of interest" description="Disordered" evidence="1">
    <location>
        <begin position="1061"/>
        <end position="1114"/>
    </location>
</feature>
<feature type="region of interest" description="Disordered" evidence="1">
    <location>
        <begin position="411"/>
        <end position="431"/>
    </location>
</feature>
<evidence type="ECO:0000256" key="1">
    <source>
        <dbReference type="SAM" id="MobiDB-lite"/>
    </source>
</evidence>